<evidence type="ECO:0000256" key="4">
    <source>
        <dbReference type="RuleBase" id="RU004478"/>
    </source>
</evidence>
<keyword evidence="3" id="KW-0346">Stress response</keyword>
<dbReference type="SUPFAM" id="SSF58014">
    <property type="entry name" value="Coiled-coil domain of nucleotide exchange factor GrpE"/>
    <property type="match status" value="1"/>
</dbReference>
<accession>A0A2N1PM48</accession>
<dbReference type="GO" id="GO:0006457">
    <property type="term" value="P:protein folding"/>
    <property type="evidence" value="ECO:0007669"/>
    <property type="project" value="InterPro"/>
</dbReference>
<evidence type="ECO:0000256" key="3">
    <source>
        <dbReference type="HAMAP-Rule" id="MF_01151"/>
    </source>
</evidence>
<evidence type="ECO:0000256" key="1">
    <source>
        <dbReference type="ARBA" id="ARBA00009054"/>
    </source>
</evidence>
<feature type="compositionally biased region" description="Basic and acidic residues" evidence="5">
    <location>
        <begin position="1"/>
        <end position="15"/>
    </location>
</feature>
<comment type="subcellular location">
    <subcellularLocation>
        <location evidence="3">Cytoplasm</location>
    </subcellularLocation>
</comment>
<comment type="similarity">
    <text evidence="1 3 4">Belongs to the GrpE family.</text>
</comment>
<comment type="caution">
    <text evidence="6">The sequence shown here is derived from an EMBL/GenBank/DDBJ whole genome shotgun (WGS) entry which is preliminary data.</text>
</comment>
<dbReference type="EMBL" id="PGXC01000018">
    <property type="protein sequence ID" value="PKK89409.1"/>
    <property type="molecule type" value="Genomic_DNA"/>
</dbReference>
<dbReference type="GO" id="GO:0005737">
    <property type="term" value="C:cytoplasm"/>
    <property type="evidence" value="ECO:0007669"/>
    <property type="project" value="UniProtKB-SubCell"/>
</dbReference>
<reference evidence="6 7" key="1">
    <citation type="journal article" date="2017" name="ISME J.">
        <title>Potential for microbial H2 and metal transformations associated with novel bacteria and archaea in deep terrestrial subsurface sediments.</title>
        <authorList>
            <person name="Hernsdorf A.W."/>
            <person name="Amano Y."/>
            <person name="Miyakawa K."/>
            <person name="Ise K."/>
            <person name="Suzuki Y."/>
            <person name="Anantharaman K."/>
            <person name="Probst A."/>
            <person name="Burstein D."/>
            <person name="Thomas B.C."/>
            <person name="Banfield J.F."/>
        </authorList>
    </citation>
    <scope>NUCLEOTIDE SEQUENCE [LARGE SCALE GENOMIC DNA]</scope>
    <source>
        <strain evidence="6">HGW-Wallbacteria-1</strain>
    </source>
</reference>
<dbReference type="Pfam" id="PF01025">
    <property type="entry name" value="GrpE"/>
    <property type="match status" value="1"/>
</dbReference>
<evidence type="ECO:0000256" key="2">
    <source>
        <dbReference type="ARBA" id="ARBA00023186"/>
    </source>
</evidence>
<proteinExistence type="inferred from homology"/>
<dbReference type="Gene3D" id="3.90.20.20">
    <property type="match status" value="1"/>
</dbReference>
<dbReference type="PRINTS" id="PR00773">
    <property type="entry name" value="GRPEPROTEIN"/>
</dbReference>
<dbReference type="SUPFAM" id="SSF51064">
    <property type="entry name" value="Head domain of nucleotide exchange factor GrpE"/>
    <property type="match status" value="1"/>
</dbReference>
<dbReference type="Proteomes" id="UP000233256">
    <property type="component" value="Unassembled WGS sequence"/>
</dbReference>
<sequence length="371" mass="41386">MKADSEERTENESGEKVSPVNHDGNREESESPVNIANDEIMDEVSEDGSIADTDESADGLKGLSNRLMKLMADKSESDLSDAALKRMKALFQTSTALPAAQKIVNEEARKAGLPEQEIWNMTRGILENICSDVEFEFLRSRVIGDLFGAKGTELSEMSDQEIGSEIDQILTNLAQADQELVDRTARGLSMSMIQAYQADKSRRDSEKRMEVENGHLQKENTRLRKIANERAELVAVLKKDYENLKSRSREREESIQKNAAETVAMDLLPVMDSFGRALAQDFSGDEKLSGFIAGFAQISTQLKVAMQRHGVCEIECMGQEFDPEIHEAIVHLDTTDSPDNTIIDVVESGYFINEKILRHPKVVVARNKNSN</sequence>
<dbReference type="Gene3D" id="2.30.22.10">
    <property type="entry name" value="Head domain of nucleotide exchange factor GrpE"/>
    <property type="match status" value="1"/>
</dbReference>
<evidence type="ECO:0000313" key="7">
    <source>
        <dbReference type="Proteomes" id="UP000233256"/>
    </source>
</evidence>
<dbReference type="CDD" id="cd00446">
    <property type="entry name" value="GrpE"/>
    <property type="match status" value="1"/>
</dbReference>
<keyword evidence="3" id="KW-0963">Cytoplasm</keyword>
<dbReference type="InterPro" id="IPR013805">
    <property type="entry name" value="GrpE_CC"/>
</dbReference>
<comment type="subunit">
    <text evidence="3">Homodimer.</text>
</comment>
<keyword evidence="2 3" id="KW-0143">Chaperone</keyword>
<dbReference type="InterPro" id="IPR009012">
    <property type="entry name" value="GrpE_head"/>
</dbReference>
<dbReference type="GO" id="GO:0042803">
    <property type="term" value="F:protein homodimerization activity"/>
    <property type="evidence" value="ECO:0007669"/>
    <property type="project" value="InterPro"/>
</dbReference>
<evidence type="ECO:0000256" key="5">
    <source>
        <dbReference type="SAM" id="MobiDB-lite"/>
    </source>
</evidence>
<organism evidence="6 7">
    <name type="scientific">Candidatus Wallbacteria bacterium HGW-Wallbacteria-1</name>
    <dbReference type="NCBI Taxonomy" id="2013854"/>
    <lineage>
        <taxon>Bacteria</taxon>
        <taxon>Candidatus Walliibacteriota</taxon>
    </lineage>
</organism>
<dbReference type="GO" id="GO:0000774">
    <property type="term" value="F:adenyl-nucleotide exchange factor activity"/>
    <property type="evidence" value="ECO:0007669"/>
    <property type="project" value="InterPro"/>
</dbReference>
<dbReference type="GO" id="GO:0051087">
    <property type="term" value="F:protein-folding chaperone binding"/>
    <property type="evidence" value="ECO:0007669"/>
    <property type="project" value="InterPro"/>
</dbReference>
<dbReference type="HAMAP" id="MF_01151">
    <property type="entry name" value="GrpE"/>
    <property type="match status" value="1"/>
</dbReference>
<comment type="function">
    <text evidence="3">Participates actively in the response to hyperosmotic and heat shock by preventing the aggregation of stress-denatured proteins, in association with DnaK and GrpE. It is the nucleotide exchange factor for DnaK and may function as a thermosensor. Unfolded proteins bind initially to DnaJ; upon interaction with the DnaJ-bound protein, DnaK hydrolyzes its bound ATP, resulting in the formation of a stable complex. GrpE releases ADP from DnaK; ATP binding to DnaK triggers the release of the substrate protein, thus completing the reaction cycle. Several rounds of ATP-dependent interactions between DnaJ, DnaK and GrpE are required for fully efficient folding.</text>
</comment>
<dbReference type="PANTHER" id="PTHR21237:SF23">
    <property type="entry name" value="GRPE PROTEIN HOMOLOG, MITOCHONDRIAL"/>
    <property type="match status" value="1"/>
</dbReference>
<name>A0A2N1PM48_9BACT</name>
<dbReference type="GO" id="GO:0051082">
    <property type="term" value="F:unfolded protein binding"/>
    <property type="evidence" value="ECO:0007669"/>
    <property type="project" value="TreeGrafter"/>
</dbReference>
<evidence type="ECO:0000313" key="6">
    <source>
        <dbReference type="EMBL" id="PKK89409.1"/>
    </source>
</evidence>
<dbReference type="PANTHER" id="PTHR21237">
    <property type="entry name" value="GRPE PROTEIN"/>
    <property type="match status" value="1"/>
</dbReference>
<dbReference type="InterPro" id="IPR000740">
    <property type="entry name" value="GrpE"/>
</dbReference>
<protein>
    <recommendedName>
        <fullName evidence="3">Protein GrpE</fullName>
    </recommendedName>
    <alternativeName>
        <fullName evidence="3">HSP-70 cofactor</fullName>
    </alternativeName>
</protein>
<feature type="region of interest" description="Disordered" evidence="5">
    <location>
        <begin position="1"/>
        <end position="57"/>
    </location>
</feature>
<dbReference type="AlphaFoldDB" id="A0A2N1PM48"/>
<gene>
    <name evidence="3 6" type="primary">grpE</name>
    <name evidence="6" type="ORF">CVV64_14480</name>
</gene>